<dbReference type="Proteomes" id="UP000186922">
    <property type="component" value="Unassembled WGS sequence"/>
</dbReference>
<gene>
    <name evidence="2" type="primary">RvY_18025-1</name>
    <name evidence="2" type="synonym">RvY_18025.1</name>
    <name evidence="2" type="ORF">RvY_18025</name>
</gene>
<evidence type="ECO:0008006" key="4">
    <source>
        <dbReference type="Google" id="ProtNLM"/>
    </source>
</evidence>
<proteinExistence type="predicted"/>
<evidence type="ECO:0000313" key="2">
    <source>
        <dbReference type="EMBL" id="GAV08312.1"/>
    </source>
</evidence>
<reference evidence="2 3" key="1">
    <citation type="journal article" date="2016" name="Nat. Commun.">
        <title>Extremotolerant tardigrade genome and improved radiotolerance of human cultured cells by tardigrade-unique protein.</title>
        <authorList>
            <person name="Hashimoto T."/>
            <person name="Horikawa D.D."/>
            <person name="Saito Y."/>
            <person name="Kuwahara H."/>
            <person name="Kozuka-Hata H."/>
            <person name="Shin-I T."/>
            <person name="Minakuchi Y."/>
            <person name="Ohishi K."/>
            <person name="Motoyama A."/>
            <person name="Aizu T."/>
            <person name="Enomoto A."/>
            <person name="Kondo K."/>
            <person name="Tanaka S."/>
            <person name="Hara Y."/>
            <person name="Koshikawa S."/>
            <person name="Sagara H."/>
            <person name="Miura T."/>
            <person name="Yokobori S."/>
            <person name="Miyagawa K."/>
            <person name="Suzuki Y."/>
            <person name="Kubo T."/>
            <person name="Oyama M."/>
            <person name="Kohara Y."/>
            <person name="Fujiyama A."/>
            <person name="Arakawa K."/>
            <person name="Katayama T."/>
            <person name="Toyoda A."/>
            <person name="Kunieda T."/>
        </authorList>
    </citation>
    <scope>NUCLEOTIDE SEQUENCE [LARGE SCALE GENOMIC DNA]</scope>
    <source>
        <strain evidence="2 3">YOKOZUNA-1</strain>
    </source>
</reference>
<evidence type="ECO:0000256" key="1">
    <source>
        <dbReference type="SAM" id="SignalP"/>
    </source>
</evidence>
<dbReference type="AlphaFoldDB" id="A0A1D1W4A0"/>
<keyword evidence="3" id="KW-1185">Reference proteome</keyword>
<feature type="signal peptide" evidence="1">
    <location>
        <begin position="1"/>
        <end position="25"/>
    </location>
</feature>
<sequence length="213" mass="23512">MAMLTPSLILSLVVLCAVCISQSSAGPYTVSDIQYRPHQCYVCSTVVDDDNQVDTSKAAADSNAFVTRLGATDVYARRPEEGWRFQIVQRCGRWGKGDSIAGGASENCSPRLPTPDGKSLFIGCYCETNDCNDWTYASLKRRCYNLESALMPAMYSNEDYDNDTSIIRINSEAKSIENELCFKCSTYFRQAGALSGGTPMYGISFGPEKMRRT</sequence>
<comment type="caution">
    <text evidence="2">The sequence shown here is derived from an EMBL/GenBank/DDBJ whole genome shotgun (WGS) entry which is preliminary data.</text>
</comment>
<organism evidence="2 3">
    <name type="scientific">Ramazzottius varieornatus</name>
    <name type="common">Water bear</name>
    <name type="synonym">Tardigrade</name>
    <dbReference type="NCBI Taxonomy" id="947166"/>
    <lineage>
        <taxon>Eukaryota</taxon>
        <taxon>Metazoa</taxon>
        <taxon>Ecdysozoa</taxon>
        <taxon>Tardigrada</taxon>
        <taxon>Eutardigrada</taxon>
        <taxon>Parachela</taxon>
        <taxon>Hypsibioidea</taxon>
        <taxon>Ramazzottiidae</taxon>
        <taxon>Ramazzottius</taxon>
    </lineage>
</organism>
<protein>
    <recommendedName>
        <fullName evidence="4">Protein sleepless</fullName>
    </recommendedName>
</protein>
<feature type="chain" id="PRO_5008899216" description="Protein sleepless" evidence="1">
    <location>
        <begin position="26"/>
        <end position="213"/>
    </location>
</feature>
<dbReference type="EMBL" id="BDGG01000017">
    <property type="protein sequence ID" value="GAV08312.1"/>
    <property type="molecule type" value="Genomic_DNA"/>
</dbReference>
<keyword evidence="1" id="KW-0732">Signal</keyword>
<name>A0A1D1W4A0_RAMVA</name>
<accession>A0A1D1W4A0</accession>
<evidence type="ECO:0000313" key="3">
    <source>
        <dbReference type="Proteomes" id="UP000186922"/>
    </source>
</evidence>